<sequence length="578" mass="65029">MKGLLAVTRPGASSCPLGHAGSHLALAINPSILKKINRLIRDFLWHDNKDAHTGSCIVSCKSCGECYKALSSLRSRTSCPGGGLSTAATRHVEPTMRCFLVLPTRRTGSSTGKPGPPPTRRSSSGSPSSTDVGLPTVAHDTTCRMTPSANYAARMTRLSTTSSLRAFSRASFGMTSCPGAACPQCRPMATPTSSNGGRRQKLMAWHDAIDAHGLLRADLLPLSFAGLLIHFDKHKYTEFFARPSAHAVSGNLSFLPSAAPHAGTIWDDASDWDDYKIQNHCNGLLLLSNNHVVNPAIQRWNALPPCPAKDGTWYMWYGGHLVYDPMVSPHYEVFMVPRLRDKDDPYNRPDLLMEKSEWPPSPCKIISLSDTAYHVIKPPFDIKVKDCCLHTDIVRSEKGVYFVAFEDDKCWLRVWILNESCGQMEWMLKHDKDLNPVLARHRFDQRVHGPWILEDINYNLFRSSHSSNDIKEASTEQIYEWNSDNDDDDVENCHRNKDGRRKEYDIQILGFHPHKEIVFMSESQETGLAYHLNGSKIEVLGSIYPKEYSCFKELLNDMEYFTSFPYTPCWIEEFPQNN</sequence>
<organism evidence="2">
    <name type="scientific">Aegilops tauschii</name>
    <name type="common">Tausch's goatgrass</name>
    <name type="synonym">Aegilops squarrosa</name>
    <dbReference type="NCBI Taxonomy" id="37682"/>
    <lineage>
        <taxon>Eukaryota</taxon>
        <taxon>Viridiplantae</taxon>
        <taxon>Streptophyta</taxon>
        <taxon>Embryophyta</taxon>
        <taxon>Tracheophyta</taxon>
        <taxon>Spermatophyta</taxon>
        <taxon>Magnoliopsida</taxon>
        <taxon>Liliopsida</taxon>
        <taxon>Poales</taxon>
        <taxon>Poaceae</taxon>
        <taxon>BOP clade</taxon>
        <taxon>Pooideae</taxon>
        <taxon>Triticodae</taxon>
        <taxon>Triticeae</taxon>
        <taxon>Triticinae</taxon>
        <taxon>Aegilops</taxon>
    </lineage>
</organism>
<dbReference type="PANTHER" id="PTHR34591:SF55">
    <property type="entry name" value="F-BOX DOMAIN-CONTAINING PROTEIN"/>
    <property type="match status" value="1"/>
</dbReference>
<accession>N1QYC3</accession>
<dbReference type="EnsemblPlants" id="EMT17055">
    <property type="protein sequence ID" value="EMT17055"/>
    <property type="gene ID" value="F775_12041"/>
</dbReference>
<evidence type="ECO:0000313" key="2">
    <source>
        <dbReference type="EnsemblPlants" id="EMT17055"/>
    </source>
</evidence>
<reference evidence="2" key="1">
    <citation type="submission" date="2015-06" db="UniProtKB">
        <authorList>
            <consortium name="EnsemblPlants"/>
        </authorList>
    </citation>
    <scope>IDENTIFICATION</scope>
</reference>
<proteinExistence type="predicted"/>
<feature type="compositionally biased region" description="Low complexity" evidence="1">
    <location>
        <begin position="120"/>
        <end position="130"/>
    </location>
</feature>
<feature type="region of interest" description="Disordered" evidence="1">
    <location>
        <begin position="103"/>
        <end position="139"/>
    </location>
</feature>
<dbReference type="PANTHER" id="PTHR34591">
    <property type="entry name" value="OS03G0653100 PROTEIN-RELATED"/>
    <property type="match status" value="1"/>
</dbReference>
<evidence type="ECO:0000256" key="1">
    <source>
        <dbReference type="SAM" id="MobiDB-lite"/>
    </source>
</evidence>
<protein>
    <recommendedName>
        <fullName evidence="3">F-box associated domain-containing protein</fullName>
    </recommendedName>
</protein>
<dbReference type="AlphaFoldDB" id="N1QYC3"/>
<name>N1QYC3_AEGTA</name>
<evidence type="ECO:0008006" key="3">
    <source>
        <dbReference type="Google" id="ProtNLM"/>
    </source>
</evidence>